<sequence>MKTRAMELKLALKRLGWPGLLGAAALLLALVLLVQGQRWSAQTAQTQADMDDLNRQLRSQRAAGLLRGTAAAPATAQQWQQALPTADQRQQRLADLLEIGLNMGLVGARTEHRLTLDTAAGLERLRVTMPLTGGYAQLRAFIDAALRHDPALSLDSFKLRRASPNAPELEADLVWSLHGRIDPRSAGSKS</sequence>
<dbReference type="Proteomes" id="UP001221189">
    <property type="component" value="Unassembled WGS sequence"/>
</dbReference>
<accession>A0ABT5KB39</accession>
<reference evidence="1 2" key="1">
    <citation type="submission" date="2022-10" db="EMBL/GenBank/DDBJ databases">
        <title>Paucibacter sp. hw1 Genome sequencing.</title>
        <authorList>
            <person name="Park S."/>
        </authorList>
    </citation>
    <scope>NUCLEOTIDE SEQUENCE [LARGE SCALE GENOMIC DNA]</scope>
    <source>
        <strain evidence="2">hw1</strain>
    </source>
</reference>
<gene>
    <name evidence="1" type="ORF">PRZ03_01460</name>
</gene>
<dbReference type="EMBL" id="JAQQXT010000001">
    <property type="protein sequence ID" value="MDC8770220.1"/>
    <property type="molecule type" value="Genomic_DNA"/>
</dbReference>
<evidence type="ECO:0000313" key="2">
    <source>
        <dbReference type="Proteomes" id="UP001221189"/>
    </source>
</evidence>
<proteinExistence type="predicted"/>
<evidence type="ECO:0000313" key="1">
    <source>
        <dbReference type="EMBL" id="MDC8770220.1"/>
    </source>
</evidence>
<name>A0ABT5KB39_9BURK</name>
<protein>
    <submittedName>
        <fullName evidence="1">Uncharacterized protein</fullName>
    </submittedName>
</protein>
<organism evidence="1 2">
    <name type="scientific">Roseateles albus</name>
    <dbReference type="NCBI Taxonomy" id="2987525"/>
    <lineage>
        <taxon>Bacteria</taxon>
        <taxon>Pseudomonadati</taxon>
        <taxon>Pseudomonadota</taxon>
        <taxon>Betaproteobacteria</taxon>
        <taxon>Burkholderiales</taxon>
        <taxon>Sphaerotilaceae</taxon>
        <taxon>Roseateles</taxon>
    </lineage>
</organism>
<comment type="caution">
    <text evidence="1">The sequence shown here is derived from an EMBL/GenBank/DDBJ whole genome shotgun (WGS) entry which is preliminary data.</text>
</comment>
<keyword evidence="2" id="KW-1185">Reference proteome</keyword>
<dbReference type="RefSeq" id="WP_273598693.1">
    <property type="nucleotide sequence ID" value="NZ_JAQQXT010000001.1"/>
</dbReference>